<dbReference type="AlphaFoldDB" id="A0A1S8A850"/>
<feature type="compositionally biased region" description="Polar residues" evidence="1">
    <location>
        <begin position="65"/>
        <end position="75"/>
    </location>
</feature>
<gene>
    <name evidence="2" type="ORF">SAMD00023353_2601410</name>
</gene>
<evidence type="ECO:0000313" key="3">
    <source>
        <dbReference type="Proteomes" id="UP000054516"/>
    </source>
</evidence>
<sequence>MCSNTIFRYKCGCNERVVFECPFSSTTNSDSGGNADLHSHRNCSRRYRRHQQKLLLPKRPMRATATPSSHQASSRPSHKTFPIIPCSPGIPRCETRDIKELKLIETPTTVLDEICHDCWQRTLRLTQMDDDDTASSATTKNSEERTEYPANARILTERSVNELVLLPLVTDSEVVDLGAMSSVGGTSAGDVYGDYD</sequence>
<accession>A0A1S8A850</accession>
<dbReference type="EMBL" id="DF977471">
    <property type="protein sequence ID" value="GAW26286.1"/>
    <property type="molecule type" value="Genomic_DNA"/>
</dbReference>
<reference evidence="2" key="1">
    <citation type="submission" date="2016-03" db="EMBL/GenBank/DDBJ databases">
        <title>Draft genome sequence of Rosellinia necatrix.</title>
        <authorList>
            <person name="Kanematsu S."/>
        </authorList>
    </citation>
    <scope>NUCLEOTIDE SEQUENCE [LARGE SCALE GENOMIC DNA]</scope>
    <source>
        <strain evidence="2">W97</strain>
    </source>
</reference>
<keyword evidence="3" id="KW-1185">Reference proteome</keyword>
<feature type="compositionally biased region" description="Basic residues" evidence="1">
    <location>
        <begin position="40"/>
        <end position="52"/>
    </location>
</feature>
<name>A0A1S8A850_ROSNE</name>
<dbReference type="OrthoDB" id="4756036at2759"/>
<organism evidence="2">
    <name type="scientific">Rosellinia necatrix</name>
    <name type="common">White root-rot fungus</name>
    <dbReference type="NCBI Taxonomy" id="77044"/>
    <lineage>
        <taxon>Eukaryota</taxon>
        <taxon>Fungi</taxon>
        <taxon>Dikarya</taxon>
        <taxon>Ascomycota</taxon>
        <taxon>Pezizomycotina</taxon>
        <taxon>Sordariomycetes</taxon>
        <taxon>Xylariomycetidae</taxon>
        <taxon>Xylariales</taxon>
        <taxon>Xylariaceae</taxon>
        <taxon>Rosellinia</taxon>
    </lineage>
</organism>
<protein>
    <submittedName>
        <fullName evidence="2">Uncharacterized protein</fullName>
    </submittedName>
</protein>
<dbReference type="Proteomes" id="UP000054516">
    <property type="component" value="Unassembled WGS sequence"/>
</dbReference>
<evidence type="ECO:0000313" key="2">
    <source>
        <dbReference type="EMBL" id="GAW26286.1"/>
    </source>
</evidence>
<proteinExistence type="predicted"/>
<evidence type="ECO:0000256" key="1">
    <source>
        <dbReference type="SAM" id="MobiDB-lite"/>
    </source>
</evidence>
<feature type="region of interest" description="Disordered" evidence="1">
    <location>
        <begin position="26"/>
        <end position="81"/>
    </location>
</feature>